<feature type="compositionally biased region" description="Polar residues" evidence="2">
    <location>
        <begin position="425"/>
        <end position="436"/>
    </location>
</feature>
<dbReference type="PANTHER" id="PTHR10380">
    <property type="entry name" value="CUTICLE PROTEIN"/>
    <property type="match status" value="1"/>
</dbReference>
<keyword evidence="1" id="KW-0193">Cuticle</keyword>
<evidence type="ECO:0000313" key="4">
    <source>
        <dbReference type="EMBL" id="SSW97113.1"/>
    </source>
</evidence>
<dbReference type="EMBL" id="UFQT01000007">
    <property type="protein sequence ID" value="SSX17499.1"/>
    <property type="molecule type" value="Genomic_DNA"/>
</dbReference>
<organism evidence="4">
    <name type="scientific">Culicoides sonorensis</name>
    <name type="common">Biting midge</name>
    <dbReference type="NCBI Taxonomy" id="179676"/>
    <lineage>
        <taxon>Eukaryota</taxon>
        <taxon>Metazoa</taxon>
        <taxon>Ecdysozoa</taxon>
        <taxon>Arthropoda</taxon>
        <taxon>Hexapoda</taxon>
        <taxon>Insecta</taxon>
        <taxon>Pterygota</taxon>
        <taxon>Neoptera</taxon>
        <taxon>Endopterygota</taxon>
        <taxon>Diptera</taxon>
        <taxon>Nematocera</taxon>
        <taxon>Chironomoidea</taxon>
        <taxon>Ceratopogonidae</taxon>
        <taxon>Ceratopogoninae</taxon>
        <taxon>Culicoides</taxon>
        <taxon>Monoculicoides</taxon>
    </lineage>
</organism>
<feature type="region of interest" description="Disordered" evidence="2">
    <location>
        <begin position="520"/>
        <end position="547"/>
    </location>
</feature>
<gene>
    <name evidence="4" type="primary">CSON014432</name>
</gene>
<dbReference type="VEuPathDB" id="VectorBase:CSON014432"/>
<dbReference type="OMA" id="QYTADEG"/>
<feature type="chain" id="PRO_5036061987" evidence="3">
    <location>
        <begin position="22"/>
        <end position="765"/>
    </location>
</feature>
<dbReference type="GO" id="GO:0062129">
    <property type="term" value="C:chitin-based extracellular matrix"/>
    <property type="evidence" value="ECO:0007669"/>
    <property type="project" value="TreeGrafter"/>
</dbReference>
<evidence type="ECO:0000313" key="5">
    <source>
        <dbReference type="EMBL" id="SSX17499.1"/>
    </source>
</evidence>
<evidence type="ECO:0000256" key="2">
    <source>
        <dbReference type="SAM" id="MobiDB-lite"/>
    </source>
</evidence>
<dbReference type="InterPro" id="IPR000618">
    <property type="entry name" value="Insect_cuticle"/>
</dbReference>
<evidence type="ECO:0000256" key="1">
    <source>
        <dbReference type="PROSITE-ProRule" id="PRU00497"/>
    </source>
</evidence>
<dbReference type="GO" id="GO:0008010">
    <property type="term" value="F:structural constituent of chitin-based larval cuticle"/>
    <property type="evidence" value="ECO:0007669"/>
    <property type="project" value="TreeGrafter"/>
</dbReference>
<dbReference type="InterPro" id="IPR050468">
    <property type="entry name" value="Cuticle_Struct_Prot"/>
</dbReference>
<dbReference type="PANTHER" id="PTHR10380:SF224">
    <property type="entry name" value="CUTICULAR PROTEIN 12A"/>
    <property type="match status" value="1"/>
</dbReference>
<name>A0A336K2W5_CULSO</name>
<dbReference type="PROSITE" id="PS51155">
    <property type="entry name" value="CHIT_BIND_RR_2"/>
    <property type="match status" value="7"/>
</dbReference>
<accession>A0A336K2W5</accession>
<proteinExistence type="predicted"/>
<reference evidence="5" key="2">
    <citation type="submission" date="2018-07" db="EMBL/GenBank/DDBJ databases">
        <authorList>
            <person name="Quirk P.G."/>
            <person name="Krulwich T.A."/>
        </authorList>
    </citation>
    <scope>NUCLEOTIDE SEQUENCE</scope>
</reference>
<protein>
    <submittedName>
        <fullName evidence="4">CSON014432 protein</fullName>
    </submittedName>
</protein>
<feature type="signal peptide" evidence="3">
    <location>
        <begin position="1"/>
        <end position="21"/>
    </location>
</feature>
<dbReference type="Pfam" id="PF00379">
    <property type="entry name" value="Chitin_bind_4"/>
    <property type="match status" value="7"/>
</dbReference>
<reference evidence="4" key="1">
    <citation type="submission" date="2018-04" db="EMBL/GenBank/DDBJ databases">
        <authorList>
            <person name="Go L.Y."/>
            <person name="Mitchell J.A."/>
        </authorList>
    </citation>
    <scope>NUCLEOTIDE SEQUENCE</scope>
    <source>
        <tissue evidence="4">Whole organism</tissue>
    </source>
</reference>
<sequence>MNRNTIAIILSYLFIIDAVSAGIAPNIPANGRAEYYLLQNDGSYRYGYDTGSGIYAKQSATNGNEVEGNFAYNSNGELINVKYTAGVQGYKPELPASLKAAPLVPAPAPASNGWSDSVVVSSYSADSGDMKPKPYSFSYQSDNHQRQESADGSGFVQGKYSYTDESGTHDLHYKAGPATGFEVTGGSLAQPDIAAKIAAPAVSKASWSSTASVASPAVLVKSDNTDGSYSFEYNAGDSSRQESADAAGNVRGRYSYTNAAGNHDLSYVAGAATGFQVTGGSLAQPDIAAKLAAPAVSKTSWSSTASVASPAVLVKSENTDGSYSFEYNAGDSSRQESADAAGNVRGRYSYTNAAGNHDLSYVAGAATGFQVTGGSLAQPDVVAKLAAPAVSKASWSAAEAHKAYIQPQALQLAVKTNYDDGNNDGSYSFEYNTGDSSRQESADKAGNVRGSYSFTNEAGNHDLTYVAGADTGFKVTGGSLATANGLSDSFNAKSAAEWQTKSASQSGSWSSAPVAAVKSDANQNNDGSYSFEYNAGDSSRQESADKAGNVRGSYSFTNEAGNHDLSYVAGADTGFKVTGGSLATANGLSDTFNAKSAAEWQTKSLTKSHVQQSLNPLKTLGSESGHSLSGGSTNGAYSFEYSTNDQSRKESADASGNVKGVYSYSNDAGTHDLTYIAGPSTGFIVTGGSLAKAAELAKTVSTASQGALVKSHHASTVQIHGGASSSHSEQPIAGRSVLLKTAQGSIGTNWLPVPENYKAGYYFQH</sequence>
<dbReference type="EMBL" id="UFQS01000007">
    <property type="protein sequence ID" value="SSW97113.1"/>
    <property type="molecule type" value="Genomic_DNA"/>
</dbReference>
<evidence type="ECO:0000256" key="3">
    <source>
        <dbReference type="SAM" id="SignalP"/>
    </source>
</evidence>
<keyword evidence="3" id="KW-0732">Signal</keyword>
<dbReference type="AlphaFoldDB" id="A0A336K2W5"/>
<feature type="region of interest" description="Disordered" evidence="2">
    <location>
        <begin position="425"/>
        <end position="449"/>
    </location>
</feature>